<gene>
    <name evidence="1" type="ORF">COMA1_11296</name>
</gene>
<dbReference type="PANTHER" id="PTHR47197:SF3">
    <property type="entry name" value="DIHYDRO-HEME D1 DEHYDROGENASE"/>
    <property type="match status" value="1"/>
</dbReference>
<dbReference type="SUPFAM" id="SSF49503">
    <property type="entry name" value="Cupredoxins"/>
    <property type="match status" value="1"/>
</dbReference>
<dbReference type="InterPro" id="IPR051200">
    <property type="entry name" value="Host-pathogen_enzymatic-act"/>
</dbReference>
<sequence>MNTYGMLGAALCVAVGVAGCSGEDPTPPVAITPAAVTFDVTDEAGHWFDLGEANKVGGTRSLAIVKPGDKVAFLQTKSIHGPGGANGPSRVESFHTVTSLIWPADATAAERIDQDKANRDDHEVTLNAKGLYVFVCKLHPYMLAGVIVDDPATTKPNSSVPAFDIGDKLHLLGVTHTTGVKEAADAGAAFTSNSDLGLRLLRAFFIVTSPSNWKDYTKVGQAYRPSYPPVAVKVNPVGALPLPDGIVPDLNAALQSFFDGDTIPAATAGIPAKDGVGEVWVDTQYEVSTKKGEAYPSTVTVVDVEGTKKWTVTRKLALPNQKMNNAHNLWASEDQKHIYNTEWHGKSLYVHNREDGKLLQEIELGNDPAHVMTRVGNATRREQVHVGMNGEDVVVELNKDTNGTLSINRRIPVQHPGEHQAQPHAHWMGHDGETMVTPNSNTNDSTFWDFITDKIKAKPKTGALPIAAGINPDSTTYYVSNYLGHSTSVIRMSDGVNINTINLLQHYDPLTGAKKDANGKPLPIGGLPIQTPVSPDGKFVVTGNTLTGTITIIDTAADGGKGALVASVECDPGCHGVNFGAKKGGGYYAYVTSKFSNRLIVLDYDADNDGVVTHTGPDAPVIAGWVVLADATAPLDDPADSISKNQGMGGQGLLPVPNVYNGWVQKLPKGWCDQLSDAQRNPVGAPLSACPES</sequence>
<dbReference type="SUPFAM" id="SSF50974">
    <property type="entry name" value="Nitrous oxide reductase, N-terminal domain"/>
    <property type="match status" value="1"/>
</dbReference>
<dbReference type="Gene3D" id="2.60.40.420">
    <property type="entry name" value="Cupredoxins - blue copper proteins"/>
    <property type="match status" value="1"/>
</dbReference>
<proteinExistence type="predicted"/>
<dbReference type="RefSeq" id="WP_090745308.1">
    <property type="nucleotide sequence ID" value="NZ_CZQA01000001.1"/>
</dbReference>
<dbReference type="Gene3D" id="2.130.10.10">
    <property type="entry name" value="YVTN repeat-like/Quinoprotein amine dehydrogenase"/>
    <property type="match status" value="2"/>
</dbReference>
<protein>
    <submittedName>
        <fullName evidence="1">Cupredoxin containing protein with WD40/YVTN repeat-like-containing domain</fullName>
    </submittedName>
</protein>
<dbReference type="Proteomes" id="UP000199032">
    <property type="component" value="Unassembled WGS sequence"/>
</dbReference>
<name>A0A0S4L7K8_9BACT</name>
<dbReference type="PANTHER" id="PTHR47197">
    <property type="entry name" value="PROTEIN NIRF"/>
    <property type="match status" value="1"/>
</dbReference>
<dbReference type="InterPro" id="IPR011045">
    <property type="entry name" value="N2O_reductase_N"/>
</dbReference>
<dbReference type="EMBL" id="CZQA01000001">
    <property type="protein sequence ID" value="CUS33697.1"/>
    <property type="molecule type" value="Genomic_DNA"/>
</dbReference>
<evidence type="ECO:0000313" key="2">
    <source>
        <dbReference type="Proteomes" id="UP000199032"/>
    </source>
</evidence>
<organism evidence="1 2">
    <name type="scientific">Candidatus Nitrospira nitrosa</name>
    <dbReference type="NCBI Taxonomy" id="1742972"/>
    <lineage>
        <taxon>Bacteria</taxon>
        <taxon>Pseudomonadati</taxon>
        <taxon>Nitrospirota</taxon>
        <taxon>Nitrospiria</taxon>
        <taxon>Nitrospirales</taxon>
        <taxon>Nitrospiraceae</taxon>
        <taxon>Nitrospira</taxon>
    </lineage>
</organism>
<dbReference type="AlphaFoldDB" id="A0A0S4L7K8"/>
<dbReference type="InterPro" id="IPR015943">
    <property type="entry name" value="WD40/YVTN_repeat-like_dom_sf"/>
</dbReference>
<accession>A0A0S4L7K8</accession>
<keyword evidence="2" id="KW-1185">Reference proteome</keyword>
<evidence type="ECO:0000313" key="1">
    <source>
        <dbReference type="EMBL" id="CUS33697.1"/>
    </source>
</evidence>
<dbReference type="InterPro" id="IPR008972">
    <property type="entry name" value="Cupredoxin"/>
</dbReference>
<reference evidence="1 2" key="1">
    <citation type="submission" date="2015-10" db="EMBL/GenBank/DDBJ databases">
        <authorList>
            <person name="Gilbert D.G."/>
        </authorList>
    </citation>
    <scope>NUCLEOTIDE SEQUENCE [LARGE SCALE GENOMIC DNA]</scope>
    <source>
        <strain evidence="1">COMA1</strain>
    </source>
</reference>
<dbReference type="STRING" id="1742972.COMA1_11296"/>